<reference evidence="8 9" key="1">
    <citation type="submission" date="2017-04" db="EMBL/GenBank/DDBJ databases">
        <authorList>
            <person name="Afonso C.L."/>
            <person name="Miller P.J."/>
            <person name="Scott M.A."/>
            <person name="Spackman E."/>
            <person name="Goraichik I."/>
            <person name="Dimitrov K.M."/>
            <person name="Suarez D.L."/>
            <person name="Swayne D.E."/>
        </authorList>
    </citation>
    <scope>NUCLEOTIDE SEQUENCE [LARGE SCALE GENOMIC DNA]</scope>
    <source>
        <strain evidence="8 9">DSM 19625</strain>
    </source>
</reference>
<dbReference type="EMBL" id="FWYB01000002">
    <property type="protein sequence ID" value="SMC70432.1"/>
    <property type="molecule type" value="Genomic_DNA"/>
</dbReference>
<comment type="similarity">
    <text evidence="2">Belongs to the SusD family.</text>
</comment>
<dbReference type="Gene3D" id="1.25.40.900">
    <property type="match status" value="1"/>
</dbReference>
<keyword evidence="5" id="KW-0998">Cell outer membrane</keyword>
<dbReference type="AlphaFoldDB" id="A0A1W2BCJ1"/>
<dbReference type="SUPFAM" id="SSF48452">
    <property type="entry name" value="TPR-like"/>
    <property type="match status" value="1"/>
</dbReference>
<evidence type="ECO:0000259" key="7">
    <source>
        <dbReference type="Pfam" id="PF14322"/>
    </source>
</evidence>
<evidence type="ECO:0000256" key="5">
    <source>
        <dbReference type="ARBA" id="ARBA00023237"/>
    </source>
</evidence>
<dbReference type="Proteomes" id="UP000192678">
    <property type="component" value="Unassembled WGS sequence"/>
</dbReference>
<evidence type="ECO:0000256" key="3">
    <source>
        <dbReference type="ARBA" id="ARBA00022729"/>
    </source>
</evidence>
<dbReference type="STRING" id="475255.SAMN04488101_102312"/>
<dbReference type="InterPro" id="IPR033985">
    <property type="entry name" value="SusD-like_N"/>
</dbReference>
<evidence type="ECO:0000313" key="8">
    <source>
        <dbReference type="EMBL" id="SMC70432.1"/>
    </source>
</evidence>
<dbReference type="Gene3D" id="2.20.20.130">
    <property type="match status" value="1"/>
</dbReference>
<keyword evidence="9" id="KW-1185">Reference proteome</keyword>
<protein>
    <submittedName>
        <fullName evidence="8">SusD family protein</fullName>
    </submittedName>
</protein>
<evidence type="ECO:0000256" key="2">
    <source>
        <dbReference type="ARBA" id="ARBA00006275"/>
    </source>
</evidence>
<evidence type="ECO:0000256" key="4">
    <source>
        <dbReference type="ARBA" id="ARBA00023136"/>
    </source>
</evidence>
<dbReference type="InterPro" id="IPR012944">
    <property type="entry name" value="SusD_RagB_dom"/>
</dbReference>
<dbReference type="Gene3D" id="1.25.40.390">
    <property type="match status" value="1"/>
</dbReference>
<feature type="domain" description="SusD-like N-terminal" evidence="7">
    <location>
        <begin position="22"/>
        <end position="207"/>
    </location>
</feature>
<dbReference type="PROSITE" id="PS51257">
    <property type="entry name" value="PROKAR_LIPOPROTEIN"/>
    <property type="match status" value="1"/>
</dbReference>
<dbReference type="Pfam" id="PF14322">
    <property type="entry name" value="SusD-like_3"/>
    <property type="match status" value="1"/>
</dbReference>
<dbReference type="OrthoDB" id="1097962at2"/>
<feature type="domain" description="RagB/SusD" evidence="6">
    <location>
        <begin position="362"/>
        <end position="455"/>
    </location>
</feature>
<gene>
    <name evidence="8" type="ORF">SAMN04488101_102312</name>
</gene>
<dbReference type="InterPro" id="IPR011990">
    <property type="entry name" value="TPR-like_helical_dom_sf"/>
</dbReference>
<organism evidence="8 9">
    <name type="scientific">Pedobacter nyackensis</name>
    <dbReference type="NCBI Taxonomy" id="475255"/>
    <lineage>
        <taxon>Bacteria</taxon>
        <taxon>Pseudomonadati</taxon>
        <taxon>Bacteroidota</taxon>
        <taxon>Sphingobacteriia</taxon>
        <taxon>Sphingobacteriales</taxon>
        <taxon>Sphingobacteriaceae</taxon>
        <taxon>Pedobacter</taxon>
    </lineage>
</organism>
<evidence type="ECO:0000259" key="6">
    <source>
        <dbReference type="Pfam" id="PF07980"/>
    </source>
</evidence>
<evidence type="ECO:0000256" key="1">
    <source>
        <dbReference type="ARBA" id="ARBA00004442"/>
    </source>
</evidence>
<proteinExistence type="inferred from homology"/>
<dbReference type="RefSeq" id="WP_084288067.1">
    <property type="nucleotide sequence ID" value="NZ_FWYB01000002.1"/>
</dbReference>
<keyword evidence="4" id="KW-0472">Membrane</keyword>
<keyword evidence="3" id="KW-0732">Signal</keyword>
<sequence>MKKLSFIILALLSVLSIISCKKFLTVTPKTEMPKDLLLSSESGFKDALTGVYIQMREGSAYGGNMTQTSIESLISSWDVTTGTVEQKLGLFNFTDSDVDATFGAIYAQEYKIIASVNAILEQIDAKKDLFAKPEMYQTIKSECLAIRAYCHMDVLRLFGPVPSAPGNGNMLPYVTTLSTSPNPRIPFNEFQTALFKDLEEAEALVKDIDPITKYSLSQLRNPGTQSGFNPEDTYLAFRYLRMNYYAIKALQARAYLWFNIKHKAFECAKLVIDAKNVDGTTKFRLGSSADFSVKDFVLTNEHMFGLYDFEMFNKYTSRYSSGTLKKGTAATTINTQLYGNTGTDIRETGLWELGTLANGSKIYIIKKYQAIDSKLTTITTDFKQIPMLRLSEMYLIAAESAPFNAGLAYFSLFRESRNIKQLAIPANEIALQAEIIKEYRKEFYAEGQSFFAYKRLNVQKPVFLFAPSAAIINYLLPLPARERN</sequence>
<comment type="subcellular location">
    <subcellularLocation>
        <location evidence="1">Cell outer membrane</location>
    </subcellularLocation>
</comment>
<dbReference type="GO" id="GO:0009279">
    <property type="term" value="C:cell outer membrane"/>
    <property type="evidence" value="ECO:0007669"/>
    <property type="project" value="UniProtKB-SubCell"/>
</dbReference>
<name>A0A1W2BCJ1_9SPHI</name>
<dbReference type="Pfam" id="PF07980">
    <property type="entry name" value="SusD_RagB"/>
    <property type="match status" value="1"/>
</dbReference>
<accession>A0A1W2BCJ1</accession>
<evidence type="ECO:0000313" key="9">
    <source>
        <dbReference type="Proteomes" id="UP000192678"/>
    </source>
</evidence>